<keyword evidence="8" id="KW-1185">Reference proteome</keyword>
<feature type="transmembrane region" description="Helical" evidence="6">
    <location>
        <begin position="377"/>
        <end position="399"/>
    </location>
</feature>
<dbReference type="RefSeq" id="WP_260593278.1">
    <property type="nucleotide sequence ID" value="NZ_CP104003.1"/>
</dbReference>
<evidence type="ECO:0000256" key="3">
    <source>
        <dbReference type="ARBA" id="ARBA00022692"/>
    </source>
</evidence>
<keyword evidence="3 6" id="KW-0812">Transmembrane</keyword>
<evidence type="ECO:0000256" key="2">
    <source>
        <dbReference type="ARBA" id="ARBA00022475"/>
    </source>
</evidence>
<evidence type="ECO:0000313" key="7">
    <source>
        <dbReference type="EMBL" id="UWM54277.1"/>
    </source>
</evidence>
<evidence type="ECO:0000256" key="1">
    <source>
        <dbReference type="ARBA" id="ARBA00004651"/>
    </source>
</evidence>
<dbReference type="EMBL" id="CP104003">
    <property type="protein sequence ID" value="UWM54277.1"/>
    <property type="molecule type" value="Genomic_DNA"/>
</dbReference>
<dbReference type="AlphaFoldDB" id="A0A9E7R2E2"/>
<proteinExistence type="predicted"/>
<feature type="transmembrane region" description="Helical" evidence="6">
    <location>
        <begin position="74"/>
        <end position="95"/>
    </location>
</feature>
<feature type="transmembrane region" description="Helical" evidence="6">
    <location>
        <begin position="216"/>
        <end position="239"/>
    </location>
</feature>
<evidence type="ECO:0000313" key="8">
    <source>
        <dbReference type="Proteomes" id="UP001057580"/>
    </source>
</evidence>
<dbReference type="Pfam" id="PF13520">
    <property type="entry name" value="AA_permease_2"/>
    <property type="match status" value="1"/>
</dbReference>
<reference evidence="7" key="1">
    <citation type="submission" date="2022-09" db="EMBL/GenBank/DDBJ databases">
        <title>Diverse halophilic archaea isolated from saline environments.</title>
        <authorList>
            <person name="Cui H.-L."/>
        </authorList>
    </citation>
    <scope>NUCLEOTIDE SEQUENCE</scope>
    <source>
        <strain evidence="7">ZS-35-S2</strain>
    </source>
</reference>
<feature type="transmembrane region" description="Helical" evidence="6">
    <location>
        <begin position="107"/>
        <end position="132"/>
    </location>
</feature>
<feature type="transmembrane region" description="Helical" evidence="6">
    <location>
        <begin position="259"/>
        <end position="284"/>
    </location>
</feature>
<accession>A0A9E7R2E2</accession>
<dbReference type="GeneID" id="74944644"/>
<organism evidence="7 8">
    <name type="scientific">Salinirubellus salinus</name>
    <dbReference type="NCBI Taxonomy" id="1364945"/>
    <lineage>
        <taxon>Archaea</taxon>
        <taxon>Methanobacteriati</taxon>
        <taxon>Methanobacteriota</taxon>
        <taxon>Stenosarchaea group</taxon>
        <taxon>Halobacteria</taxon>
        <taxon>Halobacteriales</taxon>
        <taxon>Natronomonadaceae</taxon>
        <taxon>Salinirubellus</taxon>
    </lineage>
</organism>
<dbReference type="PANTHER" id="PTHR42770">
    <property type="entry name" value="AMINO ACID TRANSPORTER-RELATED"/>
    <property type="match status" value="1"/>
</dbReference>
<dbReference type="GO" id="GO:0022857">
    <property type="term" value="F:transmembrane transporter activity"/>
    <property type="evidence" value="ECO:0007669"/>
    <property type="project" value="InterPro"/>
</dbReference>
<gene>
    <name evidence="7" type="ORF">N0B31_19440</name>
</gene>
<evidence type="ECO:0000256" key="6">
    <source>
        <dbReference type="SAM" id="Phobius"/>
    </source>
</evidence>
<dbReference type="KEGG" id="ssai:N0B31_19440"/>
<keyword evidence="5 6" id="KW-0472">Membrane</keyword>
<comment type="subcellular location">
    <subcellularLocation>
        <location evidence="1">Cell membrane</location>
        <topology evidence="1">Multi-pass membrane protein</topology>
    </subcellularLocation>
</comment>
<dbReference type="GO" id="GO:0005886">
    <property type="term" value="C:plasma membrane"/>
    <property type="evidence" value="ECO:0007669"/>
    <property type="project" value="UniProtKB-SubCell"/>
</dbReference>
<dbReference type="InterPro" id="IPR050367">
    <property type="entry name" value="APC_superfamily"/>
</dbReference>
<feature type="transmembrane region" description="Helical" evidence="6">
    <location>
        <begin position="12"/>
        <end position="30"/>
    </location>
</feature>
<evidence type="ECO:0000256" key="5">
    <source>
        <dbReference type="ARBA" id="ARBA00023136"/>
    </source>
</evidence>
<dbReference type="PIRSF" id="PIRSF006060">
    <property type="entry name" value="AA_transporter"/>
    <property type="match status" value="1"/>
</dbReference>
<keyword evidence="2" id="KW-1003">Cell membrane</keyword>
<sequence>MATLRRELGLRETVVYGVGLILGAGIYAILGEAAGLTGESVVVSFLLAALVASLTGLSYAELASMYPKGEGDYVYVRAAFGPAPAAFTALCRLLVGAVSAAAVALAFSGYLAGVFAVPAVPVAVGLVALLTLVNYLGIDLSVRVNVLFTALEVLGLLIVVVIGVGSWGQVDPTATTNGAFGVVEAIFLVFFAYLGFGSIVNVAEETRDPERTIPRAVVLAIVVTTVLYVAVALSAVALVDPAALGASGSPLADVALVGWGPLGAQVVGAIALFSTTNTVLILLVSTSRLFYGVSKTEYRAFPSVFSRVHPTRRTPHYAVFAVGALTVPFVLLGDVGRVAGVANLLLLVVFFLVNAAQLRLRYTAPDAERGFRVPLDVGRLSLPALGGLLSSVLLVAFYLNTLVS</sequence>
<feature type="transmembrane region" description="Helical" evidence="6">
    <location>
        <begin position="42"/>
        <end position="62"/>
    </location>
</feature>
<dbReference type="InterPro" id="IPR002293">
    <property type="entry name" value="AA/rel_permease1"/>
</dbReference>
<name>A0A9E7R2E2_9EURY</name>
<keyword evidence="4 6" id="KW-1133">Transmembrane helix</keyword>
<dbReference type="Gene3D" id="1.20.1740.10">
    <property type="entry name" value="Amino acid/polyamine transporter I"/>
    <property type="match status" value="1"/>
</dbReference>
<feature type="transmembrane region" description="Helical" evidence="6">
    <location>
        <begin position="144"/>
        <end position="167"/>
    </location>
</feature>
<protein>
    <submittedName>
        <fullName evidence="7">Amino acid permease</fullName>
    </submittedName>
</protein>
<feature type="transmembrane region" description="Helical" evidence="6">
    <location>
        <begin position="338"/>
        <end position="356"/>
    </location>
</feature>
<feature type="transmembrane region" description="Helical" evidence="6">
    <location>
        <begin position="179"/>
        <end position="204"/>
    </location>
</feature>
<dbReference type="PANTHER" id="PTHR42770:SF11">
    <property type="entry name" value="INNER MEMBRANE TRANSPORT PROTEIN YBAT"/>
    <property type="match status" value="1"/>
</dbReference>
<feature type="transmembrane region" description="Helical" evidence="6">
    <location>
        <begin position="315"/>
        <end position="332"/>
    </location>
</feature>
<dbReference type="Proteomes" id="UP001057580">
    <property type="component" value="Chromosome"/>
</dbReference>
<evidence type="ECO:0000256" key="4">
    <source>
        <dbReference type="ARBA" id="ARBA00022989"/>
    </source>
</evidence>